<accession>A0A917IW79</accession>
<dbReference type="InterPro" id="IPR018060">
    <property type="entry name" value="HTH_AraC"/>
</dbReference>
<evidence type="ECO:0000256" key="3">
    <source>
        <dbReference type="ARBA" id="ARBA00023163"/>
    </source>
</evidence>
<protein>
    <submittedName>
        <fullName evidence="5">AraC family transcriptional regulator</fullName>
    </submittedName>
</protein>
<comment type="caution">
    <text evidence="5">The sequence shown here is derived from an EMBL/GenBank/DDBJ whole genome shotgun (WGS) entry which is preliminary data.</text>
</comment>
<keyword evidence="2" id="KW-0238">DNA-binding</keyword>
<dbReference type="PROSITE" id="PS01124">
    <property type="entry name" value="HTH_ARAC_FAMILY_2"/>
    <property type="match status" value="1"/>
</dbReference>
<dbReference type="InterPro" id="IPR009057">
    <property type="entry name" value="Homeodomain-like_sf"/>
</dbReference>
<dbReference type="Gene3D" id="1.10.10.60">
    <property type="entry name" value="Homeodomain-like"/>
    <property type="match status" value="1"/>
</dbReference>
<dbReference type="PANTHER" id="PTHR43280:SF32">
    <property type="entry name" value="TRANSCRIPTIONAL REGULATORY PROTEIN"/>
    <property type="match status" value="1"/>
</dbReference>
<dbReference type="PANTHER" id="PTHR43280">
    <property type="entry name" value="ARAC-FAMILY TRANSCRIPTIONAL REGULATOR"/>
    <property type="match status" value="1"/>
</dbReference>
<name>A0A917IW79_9BACT</name>
<dbReference type="RefSeq" id="WP_188951570.1">
    <property type="nucleotide sequence ID" value="NZ_BMIB01000002.1"/>
</dbReference>
<keyword evidence="6" id="KW-1185">Reference proteome</keyword>
<dbReference type="SUPFAM" id="SSF51215">
    <property type="entry name" value="Regulatory protein AraC"/>
    <property type="match status" value="1"/>
</dbReference>
<dbReference type="InterPro" id="IPR037923">
    <property type="entry name" value="HTH-like"/>
</dbReference>
<dbReference type="AlphaFoldDB" id="A0A917IW79"/>
<gene>
    <name evidence="5" type="ORF">GCM10011379_16640</name>
</gene>
<evidence type="ECO:0000313" key="5">
    <source>
        <dbReference type="EMBL" id="GGH64511.1"/>
    </source>
</evidence>
<dbReference type="Pfam" id="PF02311">
    <property type="entry name" value="AraC_binding"/>
    <property type="match status" value="1"/>
</dbReference>
<evidence type="ECO:0000259" key="4">
    <source>
        <dbReference type="PROSITE" id="PS01124"/>
    </source>
</evidence>
<reference evidence="5" key="1">
    <citation type="journal article" date="2014" name="Int. J. Syst. Evol. Microbiol.">
        <title>Complete genome sequence of Corynebacterium casei LMG S-19264T (=DSM 44701T), isolated from a smear-ripened cheese.</title>
        <authorList>
            <consortium name="US DOE Joint Genome Institute (JGI-PGF)"/>
            <person name="Walter F."/>
            <person name="Albersmeier A."/>
            <person name="Kalinowski J."/>
            <person name="Ruckert C."/>
        </authorList>
    </citation>
    <scope>NUCLEOTIDE SEQUENCE</scope>
    <source>
        <strain evidence="5">CGMCC 1.15290</strain>
    </source>
</reference>
<feature type="domain" description="HTH araC/xylS-type" evidence="4">
    <location>
        <begin position="191"/>
        <end position="301"/>
    </location>
</feature>
<dbReference type="InterPro" id="IPR003313">
    <property type="entry name" value="AraC-bd"/>
</dbReference>
<evidence type="ECO:0000256" key="1">
    <source>
        <dbReference type="ARBA" id="ARBA00023015"/>
    </source>
</evidence>
<keyword evidence="3" id="KW-0804">Transcription</keyword>
<dbReference type="SUPFAM" id="SSF46689">
    <property type="entry name" value="Homeodomain-like"/>
    <property type="match status" value="1"/>
</dbReference>
<dbReference type="Proteomes" id="UP000627292">
    <property type="component" value="Unassembled WGS sequence"/>
</dbReference>
<evidence type="ECO:0000256" key="2">
    <source>
        <dbReference type="ARBA" id="ARBA00023125"/>
    </source>
</evidence>
<dbReference type="EMBL" id="BMIB01000002">
    <property type="protein sequence ID" value="GGH64511.1"/>
    <property type="molecule type" value="Genomic_DNA"/>
</dbReference>
<dbReference type="Pfam" id="PF12833">
    <property type="entry name" value="HTH_18"/>
    <property type="match status" value="1"/>
</dbReference>
<proteinExistence type="predicted"/>
<dbReference type="SMART" id="SM00342">
    <property type="entry name" value="HTH_ARAC"/>
    <property type="match status" value="1"/>
</dbReference>
<reference evidence="5" key="2">
    <citation type="submission" date="2020-09" db="EMBL/GenBank/DDBJ databases">
        <authorList>
            <person name="Sun Q."/>
            <person name="Zhou Y."/>
        </authorList>
    </citation>
    <scope>NUCLEOTIDE SEQUENCE</scope>
    <source>
        <strain evidence="5">CGMCC 1.15290</strain>
    </source>
</reference>
<evidence type="ECO:0000313" key="6">
    <source>
        <dbReference type="Proteomes" id="UP000627292"/>
    </source>
</evidence>
<dbReference type="GO" id="GO:0043565">
    <property type="term" value="F:sequence-specific DNA binding"/>
    <property type="evidence" value="ECO:0007669"/>
    <property type="project" value="InterPro"/>
</dbReference>
<keyword evidence="1" id="KW-0805">Transcription regulation</keyword>
<dbReference type="GO" id="GO:0003700">
    <property type="term" value="F:DNA-binding transcription factor activity"/>
    <property type="evidence" value="ECO:0007669"/>
    <property type="project" value="InterPro"/>
</dbReference>
<sequence>MTVTETLEEFYRHKFSGTPSDIQQEIGDFNVFDIEETVTPGGEVTIKYARRDFYKISLITGENLFHYADKTLHVKGSSLMFFNPRVPYRWEAVSKENSGYFCIFKDAFFVEKLRSSFCDLPMFAIGGKPSYILDEEQTAFAAGIFRKMIAEVNSGYRFKQDLLVSYVTELIHFAMKMEATETLFQPKNANGRIAAVFNELLERQFPIASTRQRFELRSAKDYADQLCVHVNHLNRAVKETTGKTTTALIAERLACEAKALLKNTDWPVAEIGYCLGFEEPAHFNTFFKKLTETTPSRFRNAG</sequence>
<organism evidence="5 6">
    <name type="scientific">Filimonas zeae</name>
    <dbReference type="NCBI Taxonomy" id="1737353"/>
    <lineage>
        <taxon>Bacteria</taxon>
        <taxon>Pseudomonadati</taxon>
        <taxon>Bacteroidota</taxon>
        <taxon>Chitinophagia</taxon>
        <taxon>Chitinophagales</taxon>
        <taxon>Chitinophagaceae</taxon>
        <taxon>Filimonas</taxon>
    </lineage>
</organism>